<protein>
    <submittedName>
        <fullName evidence="1">Uncharacterized protein</fullName>
    </submittedName>
</protein>
<keyword evidence="2" id="KW-1185">Reference proteome</keyword>
<accession>A0AA40EJ03</accession>
<dbReference type="Proteomes" id="UP001172155">
    <property type="component" value="Unassembled WGS sequence"/>
</dbReference>
<gene>
    <name evidence="1" type="ORF">B0T18DRAFT_417458</name>
</gene>
<evidence type="ECO:0000313" key="2">
    <source>
        <dbReference type="Proteomes" id="UP001172155"/>
    </source>
</evidence>
<sequence>MMPKTDAKTRRRCSASAVSWSAAARSWYDRCDLSSAISRSYCSMRVLWRSRIARCASLSVCMLSAPETWCQVGWDPNPPFALFFASWSSVMLATPRVPAVVLRFFPPAVRAWSSPEPECGSTEDPYSVWLPRRPETGRTWEGVSPAARPSPPVILLILMECGGGGLDVLVGSCVAQHPSPAPKQTTHALFSNVHTVYDRAGAPDGW</sequence>
<reference evidence="1" key="1">
    <citation type="submission" date="2023-06" db="EMBL/GenBank/DDBJ databases">
        <title>Genome-scale phylogeny and comparative genomics of the fungal order Sordariales.</title>
        <authorList>
            <consortium name="Lawrence Berkeley National Laboratory"/>
            <person name="Hensen N."/>
            <person name="Bonometti L."/>
            <person name="Westerberg I."/>
            <person name="Brannstrom I.O."/>
            <person name="Guillou S."/>
            <person name="Cros-Aarteil S."/>
            <person name="Calhoun S."/>
            <person name="Haridas S."/>
            <person name="Kuo A."/>
            <person name="Mondo S."/>
            <person name="Pangilinan J."/>
            <person name="Riley R."/>
            <person name="LaButti K."/>
            <person name="Andreopoulos B."/>
            <person name="Lipzen A."/>
            <person name="Chen C."/>
            <person name="Yanf M."/>
            <person name="Daum C."/>
            <person name="Ng V."/>
            <person name="Clum A."/>
            <person name="Steindorff A."/>
            <person name="Ohm R."/>
            <person name="Martin F."/>
            <person name="Silar P."/>
            <person name="Natvig D."/>
            <person name="Lalanne C."/>
            <person name="Gautier V."/>
            <person name="Ament-velasquez S.L."/>
            <person name="Kruys A."/>
            <person name="Hutchinson M.I."/>
            <person name="Powell A.J."/>
            <person name="Barry K."/>
            <person name="Miller A.N."/>
            <person name="Grigoriev I.V."/>
            <person name="Debuchy R."/>
            <person name="Gladieux P."/>
            <person name="Thoren M.H."/>
            <person name="Johannesson H."/>
        </authorList>
    </citation>
    <scope>NUCLEOTIDE SEQUENCE</scope>
    <source>
        <strain evidence="1">SMH3187-1</strain>
    </source>
</reference>
<organism evidence="1 2">
    <name type="scientific">Schizothecium vesticola</name>
    <dbReference type="NCBI Taxonomy" id="314040"/>
    <lineage>
        <taxon>Eukaryota</taxon>
        <taxon>Fungi</taxon>
        <taxon>Dikarya</taxon>
        <taxon>Ascomycota</taxon>
        <taxon>Pezizomycotina</taxon>
        <taxon>Sordariomycetes</taxon>
        <taxon>Sordariomycetidae</taxon>
        <taxon>Sordariales</taxon>
        <taxon>Schizotheciaceae</taxon>
        <taxon>Schizothecium</taxon>
    </lineage>
</organism>
<dbReference type="EMBL" id="JAUKUD010000006">
    <property type="protein sequence ID" value="KAK0740215.1"/>
    <property type="molecule type" value="Genomic_DNA"/>
</dbReference>
<dbReference type="AlphaFoldDB" id="A0AA40EJ03"/>
<proteinExistence type="predicted"/>
<name>A0AA40EJ03_9PEZI</name>
<evidence type="ECO:0000313" key="1">
    <source>
        <dbReference type="EMBL" id="KAK0740215.1"/>
    </source>
</evidence>
<comment type="caution">
    <text evidence="1">The sequence shown here is derived from an EMBL/GenBank/DDBJ whole genome shotgun (WGS) entry which is preliminary data.</text>
</comment>